<feature type="domain" description="HTH araC/xylS-type" evidence="4">
    <location>
        <begin position="229"/>
        <end position="326"/>
    </location>
</feature>
<proteinExistence type="predicted"/>
<evidence type="ECO:0000256" key="2">
    <source>
        <dbReference type="ARBA" id="ARBA00023125"/>
    </source>
</evidence>
<keyword evidence="1" id="KW-0805">Transcription regulation</keyword>
<evidence type="ECO:0000313" key="5">
    <source>
        <dbReference type="EMBL" id="MEN5376477.1"/>
    </source>
</evidence>
<protein>
    <submittedName>
        <fullName evidence="5">AraC family transcriptional regulator</fullName>
    </submittedName>
</protein>
<dbReference type="RefSeq" id="WP_132770310.1">
    <property type="nucleotide sequence ID" value="NZ_JAOQNK010000001.1"/>
</dbReference>
<dbReference type="Proteomes" id="UP001409291">
    <property type="component" value="Unassembled WGS sequence"/>
</dbReference>
<dbReference type="SMART" id="SM00342">
    <property type="entry name" value="HTH_ARAC"/>
    <property type="match status" value="1"/>
</dbReference>
<evidence type="ECO:0000256" key="1">
    <source>
        <dbReference type="ARBA" id="ARBA00023015"/>
    </source>
</evidence>
<reference evidence="5 6" key="1">
    <citation type="submission" date="2024-04" db="EMBL/GenBank/DDBJ databases">
        <title>WGS of bacteria from Torrens River.</title>
        <authorList>
            <person name="Wyrsch E.R."/>
            <person name="Drigo B."/>
        </authorList>
    </citation>
    <scope>NUCLEOTIDE SEQUENCE [LARGE SCALE GENOMIC DNA]</scope>
    <source>
        <strain evidence="5 6">TWI391</strain>
    </source>
</reference>
<keyword evidence="3" id="KW-0804">Transcription</keyword>
<sequence>MTLRLYNTDISNLLLEKEYPDVLPASDGGIQEYTTHLELPIGKGCYREIYFEGVHIGFGDAILSNNLMLYFESDFETVEMHFALKGKSTAVTEHFKKEVSFDSHQHNIIYANQLHGKMKWESDVFQLFEINLAPSFFKRYLPEDTLLFDRFRNAIEKGYSETINVENNRISRQMYEIIDDIMNCQRKSVFKRMFLEAKVIELLLLQFEQLSEVAHIHVSLRKEDIHKVYAVREFIMNNLNNACSLIELAHHVGTNEFTLKKGFKELFGTTVFGFWTDAKMNQAKLMITEQDMSISEISDSIGYKNPRHFSAAFKRKFGVIPSQFKK</sequence>
<dbReference type="PROSITE" id="PS01124">
    <property type="entry name" value="HTH_ARAC_FAMILY_2"/>
    <property type="match status" value="1"/>
</dbReference>
<organism evidence="5 6">
    <name type="scientific">Sphingobacterium kitahiroshimense</name>
    <dbReference type="NCBI Taxonomy" id="470446"/>
    <lineage>
        <taxon>Bacteria</taxon>
        <taxon>Pseudomonadati</taxon>
        <taxon>Bacteroidota</taxon>
        <taxon>Sphingobacteriia</taxon>
        <taxon>Sphingobacteriales</taxon>
        <taxon>Sphingobacteriaceae</taxon>
        <taxon>Sphingobacterium</taxon>
    </lineage>
</organism>
<accession>A0ABV0BSW0</accession>
<name>A0ABV0BSW0_9SPHI</name>
<dbReference type="InterPro" id="IPR018060">
    <property type="entry name" value="HTH_AraC"/>
</dbReference>
<dbReference type="InterPro" id="IPR009057">
    <property type="entry name" value="Homeodomain-like_sf"/>
</dbReference>
<evidence type="ECO:0000256" key="3">
    <source>
        <dbReference type="ARBA" id="ARBA00023163"/>
    </source>
</evidence>
<dbReference type="PRINTS" id="PR00032">
    <property type="entry name" value="HTHARAC"/>
</dbReference>
<dbReference type="Pfam" id="PF12833">
    <property type="entry name" value="HTH_18"/>
    <property type="match status" value="1"/>
</dbReference>
<keyword evidence="6" id="KW-1185">Reference proteome</keyword>
<dbReference type="PANTHER" id="PTHR47893">
    <property type="entry name" value="REGULATORY PROTEIN PCHR"/>
    <property type="match status" value="1"/>
</dbReference>
<dbReference type="InterPro" id="IPR053142">
    <property type="entry name" value="PchR_regulatory_protein"/>
</dbReference>
<keyword evidence="2" id="KW-0238">DNA-binding</keyword>
<dbReference type="Gene3D" id="1.10.10.60">
    <property type="entry name" value="Homeodomain-like"/>
    <property type="match status" value="1"/>
</dbReference>
<gene>
    <name evidence="5" type="ORF">ABE541_04300</name>
</gene>
<dbReference type="SUPFAM" id="SSF46689">
    <property type="entry name" value="Homeodomain-like"/>
    <property type="match status" value="2"/>
</dbReference>
<evidence type="ECO:0000259" key="4">
    <source>
        <dbReference type="PROSITE" id="PS01124"/>
    </source>
</evidence>
<dbReference type="InterPro" id="IPR020449">
    <property type="entry name" value="Tscrpt_reg_AraC-type_HTH"/>
</dbReference>
<dbReference type="PANTHER" id="PTHR47893:SF1">
    <property type="entry name" value="REGULATORY PROTEIN PCHR"/>
    <property type="match status" value="1"/>
</dbReference>
<evidence type="ECO:0000313" key="6">
    <source>
        <dbReference type="Proteomes" id="UP001409291"/>
    </source>
</evidence>
<comment type="caution">
    <text evidence="5">The sequence shown here is derived from an EMBL/GenBank/DDBJ whole genome shotgun (WGS) entry which is preliminary data.</text>
</comment>
<dbReference type="EMBL" id="JBDJNQ010000001">
    <property type="protein sequence ID" value="MEN5376477.1"/>
    <property type="molecule type" value="Genomic_DNA"/>
</dbReference>